<name>A0A662YTE4_ACIRT</name>
<dbReference type="EMBL" id="SCEB01000408">
    <property type="protein sequence ID" value="RXM99346.1"/>
    <property type="molecule type" value="Genomic_DNA"/>
</dbReference>
<feature type="compositionally biased region" description="Low complexity" evidence="1">
    <location>
        <begin position="27"/>
        <end position="42"/>
    </location>
</feature>
<feature type="compositionally biased region" description="Low complexity" evidence="1">
    <location>
        <begin position="85"/>
        <end position="100"/>
    </location>
</feature>
<evidence type="ECO:0000313" key="2">
    <source>
        <dbReference type="EMBL" id="RXM99346.1"/>
    </source>
</evidence>
<comment type="caution">
    <text evidence="2">The sequence shown here is derived from an EMBL/GenBank/DDBJ whole genome shotgun (WGS) entry which is preliminary data.</text>
</comment>
<protein>
    <submittedName>
        <fullName evidence="2">Uncharacterized protein</fullName>
    </submittedName>
</protein>
<dbReference type="Proteomes" id="UP000289886">
    <property type="component" value="Unassembled WGS sequence"/>
</dbReference>
<organism evidence="2 3">
    <name type="scientific">Acipenser ruthenus</name>
    <name type="common">Sterlet sturgeon</name>
    <dbReference type="NCBI Taxonomy" id="7906"/>
    <lineage>
        <taxon>Eukaryota</taxon>
        <taxon>Metazoa</taxon>
        <taxon>Chordata</taxon>
        <taxon>Craniata</taxon>
        <taxon>Vertebrata</taxon>
        <taxon>Euteleostomi</taxon>
        <taxon>Actinopterygii</taxon>
        <taxon>Chondrostei</taxon>
        <taxon>Acipenseriformes</taxon>
        <taxon>Acipenseridae</taxon>
        <taxon>Acipenser</taxon>
    </lineage>
</organism>
<keyword evidence="3" id="KW-1185">Reference proteome</keyword>
<reference evidence="2 3" key="1">
    <citation type="submission" date="2019-01" db="EMBL/GenBank/DDBJ databases">
        <title>Draft Genome and Complete Hox-Cluster Characterization of the Sterlet Sturgeon (Acipenser ruthenus).</title>
        <authorList>
            <person name="Wei Q."/>
        </authorList>
    </citation>
    <scope>NUCLEOTIDE SEQUENCE [LARGE SCALE GENOMIC DNA]</scope>
    <source>
        <strain evidence="2">WHYD16114868_AA</strain>
        <tissue evidence="2">Blood</tissue>
    </source>
</reference>
<gene>
    <name evidence="2" type="ORF">EOD39_11706</name>
</gene>
<feature type="region of interest" description="Disordered" evidence="1">
    <location>
        <begin position="1"/>
        <end position="104"/>
    </location>
</feature>
<proteinExistence type="predicted"/>
<accession>A0A662YTE4</accession>
<dbReference type="AlphaFoldDB" id="A0A662YTE4"/>
<sequence>MHQGSNPPRLCGSPVPAQRRDWPGSPPVGVADAADVASAPSDRPGSKRFSNINVVPPLSASGSNPPRLCGSPVPAQRRDWPGSPPVGVADAADVASAPSDRPGSKRFSNINVVPPLSASVRQLAFSASLQLRRPTRVSQLLVSLKLGIVTALCCFSSPRDLLQFCSPSLPARRAAPAAILARF</sequence>
<evidence type="ECO:0000313" key="3">
    <source>
        <dbReference type="Proteomes" id="UP000289886"/>
    </source>
</evidence>
<evidence type="ECO:0000256" key="1">
    <source>
        <dbReference type="SAM" id="MobiDB-lite"/>
    </source>
</evidence>